<dbReference type="eggNOG" id="COG5613">
    <property type="taxonomic scope" value="Bacteria"/>
</dbReference>
<comment type="caution">
    <text evidence="8">The sequence shown here is derived from an EMBL/GenBank/DDBJ whole genome shotgun (WGS) entry which is preliminary data.</text>
</comment>
<dbReference type="Proteomes" id="UP000028073">
    <property type="component" value="Unassembled WGS sequence"/>
</dbReference>
<feature type="transmembrane region" description="Helical" evidence="6">
    <location>
        <begin position="277"/>
        <end position="300"/>
    </location>
</feature>
<dbReference type="OrthoDB" id="6190951at2"/>
<proteinExistence type="inferred from homology"/>
<feature type="transmembrane region" description="Helical" evidence="6">
    <location>
        <begin position="354"/>
        <end position="376"/>
    </location>
</feature>
<keyword evidence="6" id="KW-0812">Transmembrane</keyword>
<evidence type="ECO:0000256" key="6">
    <source>
        <dbReference type="SAM" id="Phobius"/>
    </source>
</evidence>
<keyword evidence="6" id="KW-1133">Transmembrane helix</keyword>
<accession>A0A081NKD5</accession>
<comment type="similarity">
    <text evidence="4">Belongs to the SctE/SipB/YopB family.</text>
</comment>
<evidence type="ECO:0000259" key="7">
    <source>
        <dbReference type="Pfam" id="PF04888"/>
    </source>
</evidence>
<feature type="domain" description="Translocator protein BipB-like C-terminal" evidence="7">
    <location>
        <begin position="220"/>
        <end position="514"/>
    </location>
</feature>
<name>A0A081NKD5_9GAMM</name>
<evidence type="ECO:0000313" key="9">
    <source>
        <dbReference type="Proteomes" id="UP000028073"/>
    </source>
</evidence>
<feature type="transmembrane region" description="Helical" evidence="6">
    <location>
        <begin position="306"/>
        <end position="325"/>
    </location>
</feature>
<feature type="compositionally biased region" description="Polar residues" evidence="5">
    <location>
        <begin position="35"/>
        <end position="45"/>
    </location>
</feature>
<keyword evidence="3" id="KW-0843">Virulence</keyword>
<evidence type="ECO:0000313" key="8">
    <source>
        <dbReference type="EMBL" id="KEQ18908.1"/>
    </source>
</evidence>
<organism evidence="8 9">
    <name type="scientific">Endozoicomonas numazuensis</name>
    <dbReference type="NCBI Taxonomy" id="1137799"/>
    <lineage>
        <taxon>Bacteria</taxon>
        <taxon>Pseudomonadati</taxon>
        <taxon>Pseudomonadota</taxon>
        <taxon>Gammaproteobacteria</taxon>
        <taxon>Oceanospirillales</taxon>
        <taxon>Endozoicomonadaceae</taxon>
        <taxon>Endozoicomonas</taxon>
    </lineage>
</organism>
<keyword evidence="6" id="KW-0472">Membrane</keyword>
<reference evidence="8 9" key="1">
    <citation type="submission" date="2014-06" db="EMBL/GenBank/DDBJ databases">
        <title>Whole Genome Sequences of Three Symbiotic Endozoicomonas Bacteria.</title>
        <authorList>
            <person name="Neave M.J."/>
            <person name="Apprill A."/>
            <person name="Voolstra C.R."/>
        </authorList>
    </citation>
    <scope>NUCLEOTIDE SEQUENCE [LARGE SCALE GENOMIC DNA]</scope>
    <source>
        <strain evidence="8 9">DSM 25634</strain>
    </source>
</reference>
<feature type="compositionally biased region" description="Polar residues" evidence="5">
    <location>
        <begin position="86"/>
        <end position="99"/>
    </location>
</feature>
<dbReference type="InterPro" id="IPR006972">
    <property type="entry name" value="BipB-like_C"/>
</dbReference>
<evidence type="ECO:0000256" key="2">
    <source>
        <dbReference type="ARBA" id="ARBA00022870"/>
    </source>
</evidence>
<evidence type="ECO:0000256" key="4">
    <source>
        <dbReference type="ARBA" id="ARBA00035640"/>
    </source>
</evidence>
<feature type="compositionally biased region" description="Polar residues" evidence="5">
    <location>
        <begin position="1"/>
        <end position="21"/>
    </location>
</feature>
<dbReference type="AlphaFoldDB" id="A0A081NKD5"/>
<evidence type="ECO:0000256" key="3">
    <source>
        <dbReference type="ARBA" id="ARBA00023026"/>
    </source>
</evidence>
<dbReference type="STRING" id="1137799.GZ78_02320"/>
<dbReference type="Pfam" id="PF04888">
    <property type="entry name" value="SseC"/>
    <property type="match status" value="1"/>
</dbReference>
<dbReference type="GO" id="GO:0033644">
    <property type="term" value="C:host cell membrane"/>
    <property type="evidence" value="ECO:0007669"/>
    <property type="project" value="UniProtKB-SubCell"/>
</dbReference>
<feature type="region of interest" description="Disordered" evidence="5">
    <location>
        <begin position="1"/>
        <end position="100"/>
    </location>
</feature>
<sequence>MSSIGQRPVSTEQSGNVNQASFDAVDNDESPVQRGFSNHNSYSRTQGEEASKPQVSAPVLEAPAPDAESDKVTNEVLKHYEKEQSQKQTPKSAAETVQEQKGIPIRKQTANLEGRRAELEGVGFSKSQIDGMLALADPNDPESSLSAMLSTSARVKSMDAGGDGKLNQLFDTFEDVMIRFSAITEIPDDLKVELNRDIEAFTKAALNAEKPLDIDSATTMLVQIQSKLQNERLRFDQESIKIGQVAAEQRSSNIIQKIKDSIEKLDKAKKSQLVGKIFGYIALALMAVATVIVAAVGIIFTGGVLTVVAVSLMVAAMAVMVTMIISSETNNFMMKIFDSFAGDDKKNARIAAMVFWAVVMIALSAGAAVAGGFAGAGGAAASTASSATSGTATGTSTAATVTATGANTAATTASSAAKAATIMTKLAKLAQLIGGASQVASGGAEIGTSVYNYQADTLRAETLEEKAEMARIQQFIDDAMEAIEKAIEELQQGYSVAASIIKANHETKTTLARNLRA</sequence>
<gene>
    <name evidence="8" type="ORF">GZ78_02320</name>
</gene>
<dbReference type="RefSeq" id="WP_034832391.1">
    <property type="nucleotide sequence ID" value="NZ_JOKH01000001.1"/>
</dbReference>
<comment type="subcellular location">
    <subcellularLocation>
        <location evidence="1">Host membrane</location>
        <topology evidence="1">Multi-pass membrane protein</topology>
    </subcellularLocation>
</comment>
<keyword evidence="9" id="KW-1185">Reference proteome</keyword>
<dbReference type="EMBL" id="JOKH01000001">
    <property type="protein sequence ID" value="KEQ18908.1"/>
    <property type="molecule type" value="Genomic_DNA"/>
</dbReference>
<feature type="compositionally biased region" description="Basic and acidic residues" evidence="5">
    <location>
        <begin position="68"/>
        <end position="85"/>
    </location>
</feature>
<evidence type="ECO:0000256" key="1">
    <source>
        <dbReference type="ARBA" id="ARBA00004301"/>
    </source>
</evidence>
<evidence type="ECO:0000256" key="5">
    <source>
        <dbReference type="SAM" id="MobiDB-lite"/>
    </source>
</evidence>
<protein>
    <recommendedName>
        <fullName evidence="7">Translocator protein BipB-like C-terminal domain-containing protein</fullName>
    </recommendedName>
</protein>
<keyword evidence="2" id="KW-1043">Host membrane</keyword>